<dbReference type="SMART" id="SM00034">
    <property type="entry name" value="CLECT"/>
    <property type="match status" value="1"/>
</dbReference>
<dbReference type="InterPro" id="IPR001304">
    <property type="entry name" value="C-type_lectin-like"/>
</dbReference>
<feature type="disulfide bond" evidence="4">
    <location>
        <begin position="237"/>
        <end position="264"/>
    </location>
</feature>
<feature type="disulfide bond" evidence="4">
    <location>
        <begin position="314"/>
        <end position="357"/>
    </location>
</feature>
<keyword evidence="6" id="KW-0472">Membrane</keyword>
<keyword evidence="2" id="KW-0677">Repeat</keyword>
<evidence type="ECO:0000313" key="9">
    <source>
        <dbReference type="EMBL" id="KAG8222315.1"/>
    </source>
</evidence>
<dbReference type="CDD" id="cd00033">
    <property type="entry name" value="CCP"/>
    <property type="match status" value="3"/>
</dbReference>
<gene>
    <name evidence="9" type="ORF">J437_LFUL001857</name>
</gene>
<evidence type="ECO:0000256" key="2">
    <source>
        <dbReference type="ARBA" id="ARBA00022737"/>
    </source>
</evidence>
<protein>
    <recommendedName>
        <fullName evidence="11">Sushi, von Willebrand factor type A, EGF and pentraxin domain-containing protein 1</fullName>
    </recommendedName>
</protein>
<dbReference type="PANTHER" id="PTHR45656">
    <property type="entry name" value="PROTEIN CBR-CLEC-78"/>
    <property type="match status" value="1"/>
</dbReference>
<evidence type="ECO:0000259" key="8">
    <source>
        <dbReference type="PROSITE" id="PS50923"/>
    </source>
</evidence>
<feature type="domain" description="Sushi" evidence="8">
    <location>
        <begin position="148"/>
        <end position="206"/>
    </location>
</feature>
<reference evidence="9" key="1">
    <citation type="submission" date="2013-04" db="EMBL/GenBank/DDBJ databases">
        <authorList>
            <person name="Qu J."/>
            <person name="Murali S.C."/>
            <person name="Bandaranaike D."/>
            <person name="Bellair M."/>
            <person name="Blankenburg K."/>
            <person name="Chao H."/>
            <person name="Dinh H."/>
            <person name="Doddapaneni H."/>
            <person name="Downs B."/>
            <person name="Dugan-Rocha S."/>
            <person name="Elkadiri S."/>
            <person name="Gnanaolivu R.D."/>
            <person name="Hernandez B."/>
            <person name="Javaid M."/>
            <person name="Jayaseelan J.C."/>
            <person name="Lee S."/>
            <person name="Li M."/>
            <person name="Ming W."/>
            <person name="Munidasa M."/>
            <person name="Muniz J."/>
            <person name="Nguyen L."/>
            <person name="Ongeri F."/>
            <person name="Osuji N."/>
            <person name="Pu L.-L."/>
            <person name="Puazo M."/>
            <person name="Qu C."/>
            <person name="Quiroz J."/>
            <person name="Raj R."/>
            <person name="Weissenberger G."/>
            <person name="Xin Y."/>
            <person name="Zou X."/>
            <person name="Han Y."/>
            <person name="Richards S."/>
            <person name="Worley K."/>
            <person name="Muzny D."/>
            <person name="Gibbs R."/>
        </authorList>
    </citation>
    <scope>NUCLEOTIDE SEQUENCE</scope>
    <source>
        <strain evidence="9">Sampled in the wild</strain>
    </source>
</reference>
<dbReference type="InterPro" id="IPR016186">
    <property type="entry name" value="C-type_lectin-like/link_sf"/>
</dbReference>
<evidence type="ECO:0000256" key="4">
    <source>
        <dbReference type="PROSITE-ProRule" id="PRU00302"/>
    </source>
</evidence>
<feature type="region of interest" description="Disordered" evidence="5">
    <location>
        <begin position="516"/>
        <end position="541"/>
    </location>
</feature>
<dbReference type="Pfam" id="PF00059">
    <property type="entry name" value="Lectin_C"/>
    <property type="match status" value="1"/>
</dbReference>
<evidence type="ECO:0000259" key="7">
    <source>
        <dbReference type="PROSITE" id="PS50041"/>
    </source>
</evidence>
<keyword evidence="6" id="KW-0812">Transmembrane</keyword>
<dbReference type="EMBL" id="KZ308129">
    <property type="protein sequence ID" value="KAG8222315.1"/>
    <property type="molecule type" value="Genomic_DNA"/>
</dbReference>
<evidence type="ECO:0000256" key="3">
    <source>
        <dbReference type="ARBA" id="ARBA00023157"/>
    </source>
</evidence>
<name>A0A8K0JUU7_LADFU</name>
<evidence type="ECO:0000256" key="5">
    <source>
        <dbReference type="SAM" id="MobiDB-lite"/>
    </source>
</evidence>
<comment type="caution">
    <text evidence="4">Lacks conserved residue(s) required for the propagation of feature annotation.</text>
</comment>
<evidence type="ECO:0008006" key="11">
    <source>
        <dbReference type="Google" id="ProtNLM"/>
    </source>
</evidence>
<feature type="domain" description="Sushi" evidence="8">
    <location>
        <begin position="207"/>
        <end position="266"/>
    </location>
</feature>
<feature type="compositionally biased region" description="Basic residues" evidence="5">
    <location>
        <begin position="829"/>
        <end position="849"/>
    </location>
</feature>
<feature type="disulfide bond" evidence="4">
    <location>
        <begin position="177"/>
        <end position="204"/>
    </location>
</feature>
<comment type="caution">
    <text evidence="9">The sequence shown here is derived from an EMBL/GenBank/DDBJ whole genome shotgun (WGS) entry which is preliminary data.</text>
</comment>
<feature type="compositionally biased region" description="Polar residues" evidence="5">
    <location>
        <begin position="740"/>
        <end position="755"/>
    </location>
</feature>
<feature type="region of interest" description="Disordered" evidence="5">
    <location>
        <begin position="411"/>
        <end position="449"/>
    </location>
</feature>
<dbReference type="AlphaFoldDB" id="A0A8K0JUU7"/>
<dbReference type="InterPro" id="IPR035976">
    <property type="entry name" value="Sushi/SCR/CCP_sf"/>
</dbReference>
<dbReference type="InterPro" id="IPR051277">
    <property type="entry name" value="SEZ6_CSMD_C4BPB_Regulators"/>
</dbReference>
<feature type="transmembrane region" description="Helical" evidence="6">
    <location>
        <begin position="545"/>
        <end position="570"/>
    </location>
</feature>
<organism evidence="9 10">
    <name type="scientific">Ladona fulva</name>
    <name type="common">Scarce chaser dragonfly</name>
    <name type="synonym">Libellula fulva</name>
    <dbReference type="NCBI Taxonomy" id="123851"/>
    <lineage>
        <taxon>Eukaryota</taxon>
        <taxon>Metazoa</taxon>
        <taxon>Ecdysozoa</taxon>
        <taxon>Arthropoda</taxon>
        <taxon>Hexapoda</taxon>
        <taxon>Insecta</taxon>
        <taxon>Pterygota</taxon>
        <taxon>Palaeoptera</taxon>
        <taxon>Odonata</taxon>
        <taxon>Epiprocta</taxon>
        <taxon>Anisoptera</taxon>
        <taxon>Libelluloidea</taxon>
        <taxon>Libellulidae</taxon>
        <taxon>Ladona</taxon>
    </lineage>
</organism>
<accession>A0A8K0JUU7</accession>
<dbReference type="OrthoDB" id="547680at2759"/>
<dbReference type="Gene3D" id="3.10.100.10">
    <property type="entry name" value="Mannose-Binding Protein A, subunit A"/>
    <property type="match status" value="1"/>
</dbReference>
<reference evidence="9" key="2">
    <citation type="submission" date="2017-10" db="EMBL/GenBank/DDBJ databases">
        <title>Ladona fulva Genome sequencing and assembly.</title>
        <authorList>
            <person name="Murali S."/>
            <person name="Richards S."/>
            <person name="Bandaranaike D."/>
            <person name="Bellair M."/>
            <person name="Blankenburg K."/>
            <person name="Chao H."/>
            <person name="Dinh H."/>
            <person name="Doddapaneni H."/>
            <person name="Dugan-Rocha S."/>
            <person name="Elkadiri S."/>
            <person name="Gnanaolivu R."/>
            <person name="Hernandez B."/>
            <person name="Skinner E."/>
            <person name="Javaid M."/>
            <person name="Lee S."/>
            <person name="Li M."/>
            <person name="Ming W."/>
            <person name="Munidasa M."/>
            <person name="Muniz J."/>
            <person name="Nguyen L."/>
            <person name="Hughes D."/>
            <person name="Osuji N."/>
            <person name="Pu L.-L."/>
            <person name="Puazo M."/>
            <person name="Qu C."/>
            <person name="Quiroz J."/>
            <person name="Raj R."/>
            <person name="Weissenberger G."/>
            <person name="Xin Y."/>
            <person name="Zou X."/>
            <person name="Han Y."/>
            <person name="Worley K."/>
            <person name="Muzny D."/>
            <person name="Gibbs R."/>
        </authorList>
    </citation>
    <scope>NUCLEOTIDE SEQUENCE</scope>
    <source>
        <strain evidence="9">Sampled in the wild</strain>
    </source>
</reference>
<evidence type="ECO:0000256" key="1">
    <source>
        <dbReference type="ARBA" id="ARBA00022729"/>
    </source>
</evidence>
<dbReference type="Pfam" id="PF00084">
    <property type="entry name" value="Sushi"/>
    <property type="match status" value="3"/>
</dbReference>
<dbReference type="PROSITE" id="PS00615">
    <property type="entry name" value="C_TYPE_LECTIN_1"/>
    <property type="match status" value="1"/>
</dbReference>
<dbReference type="SUPFAM" id="SSF57535">
    <property type="entry name" value="Complement control module/SCR domain"/>
    <property type="match status" value="3"/>
</dbReference>
<proteinExistence type="predicted"/>
<keyword evidence="3 4" id="KW-1015">Disulfide bond</keyword>
<dbReference type="SMART" id="SM00032">
    <property type="entry name" value="CCP"/>
    <property type="match status" value="3"/>
</dbReference>
<feature type="compositionally biased region" description="Basic and acidic residues" evidence="5">
    <location>
        <begin position="807"/>
        <end position="828"/>
    </location>
</feature>
<keyword evidence="1" id="KW-0732">Signal</keyword>
<evidence type="ECO:0000313" key="10">
    <source>
        <dbReference type="Proteomes" id="UP000792457"/>
    </source>
</evidence>
<feature type="region of interest" description="Disordered" evidence="5">
    <location>
        <begin position="732"/>
        <end position="759"/>
    </location>
</feature>
<dbReference type="InterPro" id="IPR018378">
    <property type="entry name" value="C-type_lectin_CS"/>
</dbReference>
<dbReference type="CDD" id="cd00037">
    <property type="entry name" value="CLECT"/>
    <property type="match status" value="1"/>
</dbReference>
<dbReference type="SUPFAM" id="SSF56436">
    <property type="entry name" value="C-type lectin-like"/>
    <property type="match status" value="1"/>
</dbReference>
<sequence length="880" mass="97253">MPPQALPIERCPQFRDAPPGSMATYNGKCYAFHNQQPSTFREALAFCRSRGGTLLDESNPALQGFVSWELWRRHRNDKNGQYWMGAIRDPADRNNWKWATSGKDVSISFWNLPGGGEDCARFDGAKGWLWSDTNCNARLNFICQHQPKTCGKPEQPPNSTILASRDFEVGSTVDYTCDPGHLLIGPASRTCLPTGFYNEFPPVCKRIECGFPADIPNGKYTLINGTVSYLSKVVYNCLDGYKLVGRAQLICDVDERWNGPPPRCQGKGIAVSLSSLSGAQNILHIRFYITFFTAHTRYQVNVNLKLHIFTANRCGNPPSIANGAYTLSRNTTTIGTVVTYSCKNRNYKLIGPRQLVCLKTGQYDKQPPKCQAEEIPQVVPGVGTGRPNKPIAGTPVTSGAPSTTPVVRVPHPTVQSPPSMSPARPGPQSPPYAVIEEPEPTSHNEKEEEEVEADVEEEIYEAEQGAAEVENGLLPGDSEAAESIGVVTLSPGIRHPPTRPQRPKENHISQDGVTNIIRSTPAPTPTTRPVIEGGERRRTDGGPKLNLGAIIALGVFGGFVFLAAVITTIIPSTTNFERHTPISYGIHLFPGNSFGNESSVPGHCFSMKSWTKSVLHSYVPARFGVNGKMNREPKLLLHPCLPIDFAAQGSHITTCPPWPLYTITTETIDSYETRVGTHSWPCHSPTSVSEGETIFHAAIEIVLDISQTHRSSQMNEFLTYFLKYHRNRGTQHYRHRASPDSHTVASFDDSSSGSEGRQGGLGRYYKQAWENLHESSSQAATAAGKGRPVLVGLGPNEKGMHHHPPLRRKETLDDPAYRMRHNEAEVMEKKRHHHHHHHHHAGQQQHRRSGSSGSIGNAVDREMEWQGRNGAARSQQRSRF</sequence>
<dbReference type="Gene3D" id="2.10.70.10">
    <property type="entry name" value="Complement Module, domain 1"/>
    <property type="match status" value="3"/>
</dbReference>
<dbReference type="InterPro" id="IPR000436">
    <property type="entry name" value="Sushi_SCR_CCP_dom"/>
</dbReference>
<dbReference type="PROSITE" id="PS50041">
    <property type="entry name" value="C_TYPE_LECTIN_2"/>
    <property type="match status" value="1"/>
</dbReference>
<keyword evidence="4" id="KW-0768">Sushi</keyword>
<feature type="region of interest" description="Disordered" evidence="5">
    <location>
        <begin position="776"/>
        <end position="880"/>
    </location>
</feature>
<dbReference type="PANTHER" id="PTHR45656:SF4">
    <property type="entry name" value="PROTEIN CBR-CLEC-78"/>
    <property type="match status" value="1"/>
</dbReference>
<dbReference type="FunFam" id="3.10.100.10:FF:000089">
    <property type="entry name" value="Uncharacterized protein, isoform C"/>
    <property type="match status" value="1"/>
</dbReference>
<dbReference type="PROSITE" id="PS50923">
    <property type="entry name" value="SUSHI"/>
    <property type="match status" value="3"/>
</dbReference>
<evidence type="ECO:0000256" key="6">
    <source>
        <dbReference type="SAM" id="Phobius"/>
    </source>
</evidence>
<feature type="domain" description="Sushi" evidence="8">
    <location>
        <begin position="312"/>
        <end position="372"/>
    </location>
</feature>
<dbReference type="Proteomes" id="UP000792457">
    <property type="component" value="Unassembled WGS sequence"/>
</dbReference>
<keyword evidence="6" id="KW-1133">Transmembrane helix</keyword>
<dbReference type="InterPro" id="IPR016187">
    <property type="entry name" value="CTDL_fold"/>
</dbReference>
<keyword evidence="10" id="KW-1185">Reference proteome</keyword>
<feature type="domain" description="C-type lectin" evidence="7">
    <location>
        <begin position="25"/>
        <end position="144"/>
    </location>
</feature>